<dbReference type="PROSITE" id="PS50192">
    <property type="entry name" value="T_SNARE"/>
    <property type="match status" value="1"/>
</dbReference>
<dbReference type="Gene3D" id="1.10.287.950">
    <property type="entry name" value="Methyl-accepting chemotaxis protein"/>
    <property type="match status" value="1"/>
</dbReference>
<dbReference type="InterPro" id="IPR003660">
    <property type="entry name" value="HAMP_dom"/>
</dbReference>
<evidence type="ECO:0000256" key="1">
    <source>
        <dbReference type="ARBA" id="ARBA00004429"/>
    </source>
</evidence>
<dbReference type="InterPro" id="IPR004089">
    <property type="entry name" value="MCPsignal_dom"/>
</dbReference>
<reference evidence="11 12" key="1">
    <citation type="submission" date="2017-04" db="EMBL/GenBank/DDBJ databases">
        <authorList>
            <person name="Afonso C.L."/>
            <person name="Miller P.J."/>
            <person name="Scott M.A."/>
            <person name="Spackman E."/>
            <person name="Goraichik I."/>
            <person name="Dimitrov K.M."/>
            <person name="Suarez D.L."/>
            <person name="Swayne D.E."/>
        </authorList>
    </citation>
    <scope>NUCLEOTIDE SEQUENCE [LARGE SCALE GENOMIC DNA]</scope>
    <source>
        <strain evidence="11 12">A2P</strain>
    </source>
</reference>
<keyword evidence="7" id="KW-0472">Membrane</keyword>
<protein>
    <submittedName>
        <fullName evidence="11">Methyl-accepting chemotaxis protein</fullName>
    </submittedName>
</protein>
<evidence type="ECO:0000259" key="10">
    <source>
        <dbReference type="PROSITE" id="PS50885"/>
    </source>
</evidence>
<comment type="subcellular location">
    <subcellularLocation>
        <location evidence="1">Cell inner membrane</location>
        <topology evidence="1">Multi-pass membrane protein</topology>
    </subcellularLocation>
</comment>
<dbReference type="GO" id="GO:0007165">
    <property type="term" value="P:signal transduction"/>
    <property type="evidence" value="ECO:0007669"/>
    <property type="project" value="UniProtKB-KW"/>
</dbReference>
<evidence type="ECO:0000259" key="9">
    <source>
        <dbReference type="PROSITE" id="PS50192"/>
    </source>
</evidence>
<evidence type="ECO:0000259" key="8">
    <source>
        <dbReference type="PROSITE" id="PS50111"/>
    </source>
</evidence>
<feature type="transmembrane region" description="Helical" evidence="7">
    <location>
        <begin position="352"/>
        <end position="374"/>
    </location>
</feature>
<dbReference type="PROSITE" id="PS50111">
    <property type="entry name" value="CHEMOTAXIS_TRANSDUC_2"/>
    <property type="match status" value="1"/>
</dbReference>
<evidence type="ECO:0000256" key="6">
    <source>
        <dbReference type="SAM" id="Coils"/>
    </source>
</evidence>
<dbReference type="PANTHER" id="PTHR32089">
    <property type="entry name" value="METHYL-ACCEPTING CHEMOTAXIS PROTEIN MCPB"/>
    <property type="match status" value="1"/>
</dbReference>
<dbReference type="Proteomes" id="UP000192936">
    <property type="component" value="Unassembled WGS sequence"/>
</dbReference>
<dbReference type="PANTHER" id="PTHR32089:SF112">
    <property type="entry name" value="LYSOZYME-LIKE PROTEIN-RELATED"/>
    <property type="match status" value="1"/>
</dbReference>
<dbReference type="GO" id="GO:0005886">
    <property type="term" value="C:plasma membrane"/>
    <property type="evidence" value="ECO:0007669"/>
    <property type="project" value="UniProtKB-SubCell"/>
</dbReference>
<keyword evidence="3 5" id="KW-0807">Transducer</keyword>
<feature type="transmembrane region" description="Helical" evidence="7">
    <location>
        <begin position="21"/>
        <end position="43"/>
    </location>
</feature>
<dbReference type="Gene3D" id="1.20.58.920">
    <property type="match status" value="1"/>
</dbReference>
<keyword evidence="2" id="KW-0997">Cell inner membrane</keyword>
<evidence type="ECO:0000256" key="2">
    <source>
        <dbReference type="ARBA" id="ARBA00022519"/>
    </source>
</evidence>
<sequence length="725" mass="75572">MTLLTPGGERRGIRLGIQGRLFLAFGGVAMLAAFASVMAWWSLTETGRSMGQIGRSSVPAIVRSLNLAKDSTAVAADAPAVAASRDVAELTERMDGLTRRLAGLRDRIAAMRNQSGAGAGGMAADADAVAGLAERMAAALDTLGKRTAERLELEEKLNTLMADAVMAHEDFTDLVAPLLEVSTLSVNNVVGDLAAAQAVDAATGLGRRLAQEELPVITQLMNVQANGNLAFGMIAAASSVPYGATLNNIRSKYNWALLRVDNAIEAYPKDSPDRPSLVKARDGLAAFGSGAGSVFRLRDDQARITADIESALAETVRLTTELNGTIDAVVAHQQERTDADVTQTESAISGAVAVQGGAAAVVVLSSLLIAWFYVRNRLTRRLLRVIDAMRAVAAGDLTADARVRGRDEIAEMAGIVGVFRDKSAEIARLQEEQDAMKQAADAERSRTIQSITASIEASVKEASRHIAAASADMREASEGMSATAEQTCRRMTDVRSAVADTATNVQTVAATASQLSASIGEITRRVGDSSQIARSAVEEARSTNELMGALATAAQKIGDVVGMINAIAGQTNLLALNATIEAARAGEAGRGFAVVAEEVRSLAGQTAKATEEIAQQVQAVRSTAQGAVSAIDDIGRTISRIDEITAMVAAAVEEQSAATDEIARSINHASDAVQSIADTVVSVDDAVNRTGSAAAQVVDATRALSQRSESLSNDIDRLLGGIRAA</sequence>
<comment type="similarity">
    <text evidence="4">Belongs to the methyl-accepting chemotaxis (MCP) protein family.</text>
</comment>
<accession>A0A1X7HIR3</accession>
<proteinExistence type="inferred from homology"/>
<dbReference type="EMBL" id="FXAK01000008">
    <property type="protein sequence ID" value="SMF87437.1"/>
    <property type="molecule type" value="Genomic_DNA"/>
</dbReference>
<dbReference type="InterPro" id="IPR038188">
    <property type="entry name" value="TorS_sensor_sf"/>
</dbReference>
<organism evidence="11 12">
    <name type="scientific">Azospirillum oryzae</name>
    <dbReference type="NCBI Taxonomy" id="286727"/>
    <lineage>
        <taxon>Bacteria</taxon>
        <taxon>Pseudomonadati</taxon>
        <taxon>Pseudomonadota</taxon>
        <taxon>Alphaproteobacteria</taxon>
        <taxon>Rhodospirillales</taxon>
        <taxon>Azospirillaceae</taxon>
        <taxon>Azospirillum</taxon>
    </lineage>
</organism>
<dbReference type="Pfam" id="PF00015">
    <property type="entry name" value="MCPsignal"/>
    <property type="match status" value="1"/>
</dbReference>
<dbReference type="STRING" id="286727.SAMN02982917_6273"/>
<dbReference type="RefSeq" id="WP_085091109.1">
    <property type="nucleotide sequence ID" value="NZ_FXAK01000008.1"/>
</dbReference>
<dbReference type="Pfam" id="PF00672">
    <property type="entry name" value="HAMP"/>
    <property type="match status" value="1"/>
</dbReference>
<feature type="domain" description="T-SNARE coiled-coil homology" evidence="9">
    <location>
        <begin position="621"/>
        <end position="683"/>
    </location>
</feature>
<keyword evidence="6" id="KW-0175">Coiled coil</keyword>
<dbReference type="SMART" id="SM00304">
    <property type="entry name" value="HAMP"/>
    <property type="match status" value="1"/>
</dbReference>
<dbReference type="CDD" id="cd06225">
    <property type="entry name" value="HAMP"/>
    <property type="match status" value="1"/>
</dbReference>
<dbReference type="AlphaFoldDB" id="A0A1X7HIR3"/>
<dbReference type="PROSITE" id="PS50885">
    <property type="entry name" value="HAMP"/>
    <property type="match status" value="1"/>
</dbReference>
<feature type="coiled-coil region" evidence="6">
    <location>
        <begin position="80"/>
        <end position="114"/>
    </location>
</feature>
<feature type="domain" description="HAMP" evidence="10">
    <location>
        <begin position="376"/>
        <end position="428"/>
    </location>
</feature>
<dbReference type="OrthoDB" id="8476854at2"/>
<evidence type="ECO:0000313" key="11">
    <source>
        <dbReference type="EMBL" id="SMF87437.1"/>
    </source>
</evidence>
<evidence type="ECO:0000256" key="7">
    <source>
        <dbReference type="SAM" id="Phobius"/>
    </source>
</evidence>
<dbReference type="SUPFAM" id="SSF58104">
    <property type="entry name" value="Methyl-accepting chemotaxis protein (MCP) signaling domain"/>
    <property type="match status" value="1"/>
</dbReference>
<evidence type="ECO:0000256" key="3">
    <source>
        <dbReference type="ARBA" id="ARBA00023224"/>
    </source>
</evidence>
<keyword evidence="2" id="KW-1003">Cell membrane</keyword>
<feature type="coiled-coil region" evidence="6">
    <location>
        <begin position="419"/>
        <end position="446"/>
    </location>
</feature>
<keyword evidence="7" id="KW-0812">Transmembrane</keyword>
<name>A0A1X7HIR3_9PROT</name>
<dbReference type="SMART" id="SM00283">
    <property type="entry name" value="MA"/>
    <property type="match status" value="1"/>
</dbReference>
<gene>
    <name evidence="11" type="ORF">SAMN02982917_6273</name>
</gene>
<evidence type="ECO:0000313" key="12">
    <source>
        <dbReference type="Proteomes" id="UP000192936"/>
    </source>
</evidence>
<evidence type="ECO:0000256" key="4">
    <source>
        <dbReference type="ARBA" id="ARBA00029447"/>
    </source>
</evidence>
<dbReference type="InterPro" id="IPR000727">
    <property type="entry name" value="T_SNARE_dom"/>
</dbReference>
<evidence type="ECO:0000256" key="5">
    <source>
        <dbReference type="PROSITE-ProRule" id="PRU00284"/>
    </source>
</evidence>
<keyword evidence="7" id="KW-1133">Transmembrane helix</keyword>
<feature type="domain" description="Methyl-accepting transducer" evidence="8">
    <location>
        <begin position="455"/>
        <end position="705"/>
    </location>
</feature>